<keyword evidence="11" id="KW-1185">Reference proteome</keyword>
<dbReference type="STRING" id="1160509.A0A3N4IQ45"/>
<sequence>MSEVKKASEGGQPQFDILKHYTNLLLTDSEITMPVAAIESLVALVDACQATTVSEFISIIEGGSDTLKSSVSNAISLSAGCDLFMRYIIQTLGNVGDIASCRDYLRNNGRLFVQRAKDARRRIALLGVNFVRDGMTVLLHAFSRVVIALLLEAAERGVRFKAIVTESRPSGLGKRAARVLRDKGIPVSVVSDSATGYAMGKCDLVLVGAEGVVENGGIINALGTFQLAILARSAKKPFYVVAESHKFVRLFPLSQYDLPFDQDIITYFTDDEEAARVEKEKEEKKLKNIPEALARNDGGIGGDNLNRAWGERPLVDFTGPEFITALITENGVLTPGAVSEELIRIWH</sequence>
<evidence type="ECO:0000256" key="5">
    <source>
        <dbReference type="ARBA" id="ARBA00022917"/>
    </source>
</evidence>
<proteinExistence type="inferred from homology"/>
<keyword evidence="5" id="KW-0648">Protein biosynthesis</keyword>
<dbReference type="InterPro" id="IPR042529">
    <property type="entry name" value="IF_2B-like_C"/>
</dbReference>
<dbReference type="EMBL" id="ML119645">
    <property type="protein sequence ID" value="RPA88282.1"/>
    <property type="molecule type" value="Genomic_DNA"/>
</dbReference>
<dbReference type="InterPro" id="IPR037171">
    <property type="entry name" value="NagB/RpiA_transferase-like"/>
</dbReference>
<evidence type="ECO:0000256" key="2">
    <source>
        <dbReference type="ARBA" id="ARBA00007251"/>
    </source>
</evidence>
<evidence type="ECO:0000256" key="9">
    <source>
        <dbReference type="RuleBase" id="RU003814"/>
    </source>
</evidence>
<dbReference type="GO" id="GO:0005829">
    <property type="term" value="C:cytosol"/>
    <property type="evidence" value="ECO:0007669"/>
    <property type="project" value="UniProtKB-SubCell"/>
</dbReference>
<dbReference type="SUPFAM" id="SSF100950">
    <property type="entry name" value="NagB/RpiA/CoA transferase-like"/>
    <property type="match status" value="1"/>
</dbReference>
<dbReference type="GO" id="GO:0016740">
    <property type="term" value="F:transferase activity"/>
    <property type="evidence" value="ECO:0007669"/>
    <property type="project" value="UniProtKB-KW"/>
</dbReference>
<evidence type="ECO:0000256" key="6">
    <source>
        <dbReference type="ARBA" id="ARBA00044208"/>
    </source>
</evidence>
<comment type="subcellular location">
    <subcellularLocation>
        <location evidence="1">Cytoplasm</location>
        <location evidence="1">Cytosol</location>
    </subcellularLocation>
</comment>
<dbReference type="GO" id="GO:0003743">
    <property type="term" value="F:translation initiation factor activity"/>
    <property type="evidence" value="ECO:0007669"/>
    <property type="project" value="UniProtKB-KW"/>
</dbReference>
<name>A0A3N4IQ45_ASCIM</name>
<reference evidence="10 11" key="1">
    <citation type="journal article" date="2018" name="Nat. Ecol. Evol.">
        <title>Pezizomycetes genomes reveal the molecular basis of ectomycorrhizal truffle lifestyle.</title>
        <authorList>
            <person name="Murat C."/>
            <person name="Payen T."/>
            <person name="Noel B."/>
            <person name="Kuo A."/>
            <person name="Morin E."/>
            <person name="Chen J."/>
            <person name="Kohler A."/>
            <person name="Krizsan K."/>
            <person name="Balestrini R."/>
            <person name="Da Silva C."/>
            <person name="Montanini B."/>
            <person name="Hainaut M."/>
            <person name="Levati E."/>
            <person name="Barry K.W."/>
            <person name="Belfiori B."/>
            <person name="Cichocki N."/>
            <person name="Clum A."/>
            <person name="Dockter R.B."/>
            <person name="Fauchery L."/>
            <person name="Guy J."/>
            <person name="Iotti M."/>
            <person name="Le Tacon F."/>
            <person name="Lindquist E.A."/>
            <person name="Lipzen A."/>
            <person name="Malagnac F."/>
            <person name="Mello A."/>
            <person name="Molinier V."/>
            <person name="Miyauchi S."/>
            <person name="Poulain J."/>
            <person name="Riccioni C."/>
            <person name="Rubini A."/>
            <person name="Sitrit Y."/>
            <person name="Splivallo R."/>
            <person name="Traeger S."/>
            <person name="Wang M."/>
            <person name="Zifcakova L."/>
            <person name="Wipf D."/>
            <person name="Zambonelli A."/>
            <person name="Paolocci F."/>
            <person name="Nowrousian M."/>
            <person name="Ottonello S."/>
            <person name="Baldrian P."/>
            <person name="Spatafora J.W."/>
            <person name="Henrissat B."/>
            <person name="Nagy L.G."/>
            <person name="Aury J.M."/>
            <person name="Wincker P."/>
            <person name="Grigoriev I.V."/>
            <person name="Bonfante P."/>
            <person name="Martin F.M."/>
        </authorList>
    </citation>
    <scope>NUCLEOTIDE SEQUENCE [LARGE SCALE GENOMIC DNA]</scope>
    <source>
        <strain evidence="10 11">RN42</strain>
    </source>
</reference>
<evidence type="ECO:0000313" key="10">
    <source>
        <dbReference type="EMBL" id="RPA88282.1"/>
    </source>
</evidence>
<dbReference type="Gene3D" id="1.20.120.1070">
    <property type="entry name" value="Translation initiation factor eIF-2B, N-terminal domain"/>
    <property type="match status" value="1"/>
</dbReference>
<dbReference type="PANTHER" id="PTHR45860:SF1">
    <property type="entry name" value="TRANSLATION INITIATION FACTOR EIF-2B SUBUNIT ALPHA"/>
    <property type="match status" value="1"/>
</dbReference>
<comment type="similarity">
    <text evidence="2 9">Belongs to the eIF-2B alpha/beta/delta subunits family.</text>
</comment>
<dbReference type="GO" id="GO:0005851">
    <property type="term" value="C:eukaryotic translation initiation factor 2B complex"/>
    <property type="evidence" value="ECO:0007669"/>
    <property type="project" value="TreeGrafter"/>
</dbReference>
<gene>
    <name evidence="10" type="ORF">BJ508DRAFT_5119</name>
</gene>
<dbReference type="Gene3D" id="3.40.50.10470">
    <property type="entry name" value="Translation initiation factor eif-2b, domain 2"/>
    <property type="match status" value="1"/>
</dbReference>
<dbReference type="GO" id="GO:0005085">
    <property type="term" value="F:guanyl-nucleotide exchange factor activity"/>
    <property type="evidence" value="ECO:0007669"/>
    <property type="project" value="TreeGrafter"/>
</dbReference>
<dbReference type="Proteomes" id="UP000275078">
    <property type="component" value="Unassembled WGS sequence"/>
</dbReference>
<evidence type="ECO:0000313" key="11">
    <source>
        <dbReference type="Proteomes" id="UP000275078"/>
    </source>
</evidence>
<evidence type="ECO:0000256" key="8">
    <source>
        <dbReference type="ARBA" id="ARBA00046432"/>
    </source>
</evidence>
<evidence type="ECO:0000256" key="1">
    <source>
        <dbReference type="ARBA" id="ARBA00004514"/>
    </source>
</evidence>
<evidence type="ECO:0000256" key="4">
    <source>
        <dbReference type="ARBA" id="ARBA00022540"/>
    </source>
</evidence>
<organism evidence="10 11">
    <name type="scientific">Ascobolus immersus RN42</name>
    <dbReference type="NCBI Taxonomy" id="1160509"/>
    <lineage>
        <taxon>Eukaryota</taxon>
        <taxon>Fungi</taxon>
        <taxon>Dikarya</taxon>
        <taxon>Ascomycota</taxon>
        <taxon>Pezizomycotina</taxon>
        <taxon>Pezizomycetes</taxon>
        <taxon>Pezizales</taxon>
        <taxon>Ascobolaceae</taxon>
        <taxon>Ascobolus</taxon>
    </lineage>
</organism>
<evidence type="ECO:0000256" key="7">
    <source>
        <dbReference type="ARBA" id="ARBA00044236"/>
    </source>
</evidence>
<dbReference type="InterPro" id="IPR051501">
    <property type="entry name" value="eIF2B_alpha/beta/delta"/>
</dbReference>
<dbReference type="OrthoDB" id="10249309at2759"/>
<keyword evidence="4" id="KW-0396">Initiation factor</keyword>
<dbReference type="AlphaFoldDB" id="A0A3N4IQ45"/>
<keyword evidence="3" id="KW-0963">Cytoplasm</keyword>
<keyword evidence="10" id="KW-0808">Transferase</keyword>
<protein>
    <recommendedName>
        <fullName evidence="6">Translation initiation factor eIF2B subunit alpha</fullName>
    </recommendedName>
    <alternativeName>
        <fullName evidence="7">eIF2B GDP-GTP exchange factor subunit alpha</fullName>
    </alternativeName>
</protein>
<dbReference type="InterPro" id="IPR000649">
    <property type="entry name" value="IF-2B-related"/>
</dbReference>
<dbReference type="PANTHER" id="PTHR45860">
    <property type="entry name" value="TRANSLATION INITIATION FACTOR EIF-2B SUBUNIT ALPHA"/>
    <property type="match status" value="1"/>
</dbReference>
<dbReference type="InterPro" id="IPR042528">
    <property type="entry name" value="elF-2B_alpha_N"/>
</dbReference>
<evidence type="ECO:0000256" key="3">
    <source>
        <dbReference type="ARBA" id="ARBA00022490"/>
    </source>
</evidence>
<dbReference type="Pfam" id="PF01008">
    <property type="entry name" value="IF-2B"/>
    <property type="match status" value="1"/>
</dbReference>
<accession>A0A3N4IQ45</accession>
<comment type="subunit">
    <text evidence="8">Component of the translation initiation factor 2B (eIF2B) complex which is a heterodecamer of two sets of five different subunits: alpha, beta, gamma, delta and epsilon. Subunits alpha, beta and delta comprise a regulatory subcomplex and subunits epsilon and gamma comprise a catalytic subcomplex. Within the complex, the hexameric regulatory complex resides at the center, with the two heterodimeric catalytic subcomplexes bound on opposite sides.</text>
</comment>